<evidence type="ECO:0000313" key="1">
    <source>
        <dbReference type="EMBL" id="QBD76234.1"/>
    </source>
</evidence>
<dbReference type="Gene3D" id="1.25.10.90">
    <property type="match status" value="1"/>
</dbReference>
<dbReference type="InterPro" id="IPR016024">
    <property type="entry name" value="ARM-type_fold"/>
</dbReference>
<dbReference type="EMBL" id="CP035758">
    <property type="protein sequence ID" value="QBD76234.1"/>
    <property type="molecule type" value="Genomic_DNA"/>
</dbReference>
<dbReference type="AlphaFoldDB" id="A0A4P6JLY7"/>
<dbReference type="KEGG" id="kbs:EPA93_09505"/>
<dbReference type="PANTHER" id="PTHR41291">
    <property type="entry name" value="DNA ALKYLATION REPAIR PROTEIN"/>
    <property type="match status" value="1"/>
</dbReference>
<proteinExistence type="predicted"/>
<dbReference type="RefSeq" id="WP_129886829.1">
    <property type="nucleotide sequence ID" value="NZ_CP035758.1"/>
</dbReference>
<dbReference type="OrthoDB" id="9784740at2"/>
<dbReference type="Proteomes" id="UP000290365">
    <property type="component" value="Chromosome"/>
</dbReference>
<evidence type="ECO:0000313" key="2">
    <source>
        <dbReference type="Proteomes" id="UP000290365"/>
    </source>
</evidence>
<accession>A0A4P6JLY7</accession>
<name>A0A4P6JLY7_KTERU</name>
<dbReference type="PANTHER" id="PTHR41291:SF1">
    <property type="entry name" value="DNA ALKYLATION REPAIR PROTEIN"/>
    <property type="match status" value="1"/>
</dbReference>
<dbReference type="InterPro" id="IPR014825">
    <property type="entry name" value="DNA_alkylation"/>
</dbReference>
<keyword evidence="2" id="KW-1185">Reference proteome</keyword>
<reference evidence="1 2" key="1">
    <citation type="submission" date="2019-01" db="EMBL/GenBank/DDBJ databases">
        <title>Ktedonosporobacter rubrisoli SCAWS-G2.</title>
        <authorList>
            <person name="Huang Y."/>
            <person name="Yan B."/>
        </authorList>
    </citation>
    <scope>NUCLEOTIDE SEQUENCE [LARGE SCALE GENOMIC DNA]</scope>
    <source>
        <strain evidence="1 2">SCAWS-G2</strain>
    </source>
</reference>
<dbReference type="CDD" id="cd06561">
    <property type="entry name" value="AlkD_like"/>
    <property type="match status" value="1"/>
</dbReference>
<dbReference type="Pfam" id="PF08713">
    <property type="entry name" value="DNA_alkylation"/>
    <property type="match status" value="1"/>
</dbReference>
<dbReference type="SUPFAM" id="SSF48371">
    <property type="entry name" value="ARM repeat"/>
    <property type="match status" value="1"/>
</dbReference>
<sequence>MTSVDEVLASLQQYARPEAAAAMARFGIRGEHILGVSLPNLRALARKLKKNHPLALELWKTNIREARILASLVADPALVTPELMEAWARDFDSWELCDQTCGNLFDRTPYAYQKARAWSQREEEFVRRAGFVMMAELAVHDKKADDEAFAAFFPLIVSYASDERNFVKKAVNWALRQIGKRNSHLRTLALACAQDILQQDSKAARWVARDAIRELQARA</sequence>
<protein>
    <submittedName>
        <fullName evidence="1">DNA alkylation repair protein</fullName>
    </submittedName>
</protein>
<organism evidence="1 2">
    <name type="scientific">Ktedonosporobacter rubrisoli</name>
    <dbReference type="NCBI Taxonomy" id="2509675"/>
    <lineage>
        <taxon>Bacteria</taxon>
        <taxon>Bacillati</taxon>
        <taxon>Chloroflexota</taxon>
        <taxon>Ktedonobacteria</taxon>
        <taxon>Ktedonobacterales</taxon>
        <taxon>Ktedonosporobacteraceae</taxon>
        <taxon>Ktedonosporobacter</taxon>
    </lineage>
</organism>
<gene>
    <name evidence="1" type="ORF">EPA93_09505</name>
</gene>